<accession>A0A8H5G332</accession>
<evidence type="ECO:0000313" key="2">
    <source>
        <dbReference type="Proteomes" id="UP000559256"/>
    </source>
</evidence>
<protein>
    <submittedName>
        <fullName evidence="1">Uncharacterized protein</fullName>
    </submittedName>
</protein>
<gene>
    <name evidence="1" type="ORF">D9758_005880</name>
</gene>
<organism evidence="1 2">
    <name type="scientific">Tetrapyrgos nigripes</name>
    <dbReference type="NCBI Taxonomy" id="182062"/>
    <lineage>
        <taxon>Eukaryota</taxon>
        <taxon>Fungi</taxon>
        <taxon>Dikarya</taxon>
        <taxon>Basidiomycota</taxon>
        <taxon>Agaricomycotina</taxon>
        <taxon>Agaricomycetes</taxon>
        <taxon>Agaricomycetidae</taxon>
        <taxon>Agaricales</taxon>
        <taxon>Marasmiineae</taxon>
        <taxon>Marasmiaceae</taxon>
        <taxon>Tetrapyrgos</taxon>
    </lineage>
</organism>
<dbReference type="AlphaFoldDB" id="A0A8H5G332"/>
<keyword evidence="2" id="KW-1185">Reference proteome</keyword>
<proteinExistence type="predicted"/>
<reference evidence="1 2" key="1">
    <citation type="journal article" date="2020" name="ISME J.">
        <title>Uncovering the hidden diversity of litter-decomposition mechanisms in mushroom-forming fungi.</title>
        <authorList>
            <person name="Floudas D."/>
            <person name="Bentzer J."/>
            <person name="Ahren D."/>
            <person name="Johansson T."/>
            <person name="Persson P."/>
            <person name="Tunlid A."/>
        </authorList>
    </citation>
    <scope>NUCLEOTIDE SEQUENCE [LARGE SCALE GENOMIC DNA]</scope>
    <source>
        <strain evidence="1 2">CBS 291.85</strain>
    </source>
</reference>
<comment type="caution">
    <text evidence="1">The sequence shown here is derived from an EMBL/GenBank/DDBJ whole genome shotgun (WGS) entry which is preliminary data.</text>
</comment>
<dbReference type="EMBL" id="JAACJM010000052">
    <property type="protein sequence ID" value="KAF5357358.1"/>
    <property type="molecule type" value="Genomic_DNA"/>
</dbReference>
<dbReference type="Proteomes" id="UP000559256">
    <property type="component" value="Unassembled WGS sequence"/>
</dbReference>
<evidence type="ECO:0000313" key="1">
    <source>
        <dbReference type="EMBL" id="KAF5357358.1"/>
    </source>
</evidence>
<name>A0A8H5G332_9AGAR</name>
<sequence length="123" mass="13576">MHCLLDFKVKFNFSNVDNQLVNFVNRLRPIISEYDSSLPPDNAQSSPMHSTCYLSEALTFVIASRSLRLVNSALIAITQRRASIRIQIIGTAKLPQVAWDEAVSGDNHTCGNEPVGSSKLDIS</sequence>